<keyword evidence="2" id="KW-1185">Reference proteome</keyword>
<name>A0ACB5T143_AMBMO</name>
<evidence type="ECO:0000313" key="1">
    <source>
        <dbReference type="EMBL" id="GME77634.1"/>
    </source>
</evidence>
<comment type="caution">
    <text evidence="1">The sequence shown here is derived from an EMBL/GenBank/DDBJ whole genome shotgun (WGS) entry which is preliminary data.</text>
</comment>
<sequence length="461" mass="50717">MKPIMKISPCILLLLSSFASLTSALTLTVGDKTSVCAATSLIVDGVLDYYQGTTYGGTIGLFKDPYYWWEAGEAFGGMIDNWYFCENDTYEDLIYSALMNQRGSDKDYIPSNQSLTEGNDDQSFWGFAVLEAMERNFTNPPSDQPGWLALAQAVYNTIWARWDTANCGGGLRWQIFTWNKGYDYKNTISNASLFFIASRLARYTSNDTYAQTAEEVYDWLTETSGFVVSSNDTTNAYTVYDGAGISGNCSDLSTGEWTYNYGILMAGCAYMYNHTSDTKWETELEKYVNGISIFYNTSNNNIIYERQCQQSGSCTNDQRSFKSIFSRCLGQTAILAPQHQSDIMKVIEASAAGAAQSCSGGSDGHTCGLNWGYGGWDGWYGLGEQISALEIIQNTLVLQYDAPLTNETGGTSEGDTEAGLDTNDVTNVNEITVSQKDKVSAAIVTTVTLVTFLGLSVWMVL</sequence>
<dbReference type="Proteomes" id="UP001165064">
    <property type="component" value="Unassembled WGS sequence"/>
</dbReference>
<protein>
    <submittedName>
        <fullName evidence="1">Unnamed protein product</fullName>
    </submittedName>
</protein>
<evidence type="ECO:0000313" key="2">
    <source>
        <dbReference type="Proteomes" id="UP001165064"/>
    </source>
</evidence>
<dbReference type="EMBL" id="BSXS01001921">
    <property type="protein sequence ID" value="GME77634.1"/>
    <property type="molecule type" value="Genomic_DNA"/>
</dbReference>
<proteinExistence type="predicted"/>
<gene>
    <name evidence="1" type="ORF">Amon02_000310500</name>
</gene>
<organism evidence="1 2">
    <name type="scientific">Ambrosiozyma monospora</name>
    <name type="common">Yeast</name>
    <name type="synonym">Endomycopsis monosporus</name>
    <dbReference type="NCBI Taxonomy" id="43982"/>
    <lineage>
        <taxon>Eukaryota</taxon>
        <taxon>Fungi</taxon>
        <taxon>Dikarya</taxon>
        <taxon>Ascomycota</taxon>
        <taxon>Saccharomycotina</taxon>
        <taxon>Pichiomycetes</taxon>
        <taxon>Pichiales</taxon>
        <taxon>Pichiaceae</taxon>
        <taxon>Ambrosiozyma</taxon>
    </lineage>
</organism>
<accession>A0ACB5T143</accession>
<reference evidence="1" key="1">
    <citation type="submission" date="2023-04" db="EMBL/GenBank/DDBJ databases">
        <title>Ambrosiozyma monospora NBRC 10751.</title>
        <authorList>
            <person name="Ichikawa N."/>
            <person name="Sato H."/>
            <person name="Tonouchi N."/>
        </authorList>
    </citation>
    <scope>NUCLEOTIDE SEQUENCE</scope>
    <source>
        <strain evidence="1">NBRC 10751</strain>
    </source>
</reference>